<proteinExistence type="predicted"/>
<dbReference type="AlphaFoldDB" id="A0A317SRY0"/>
<name>A0A317SRY0_9PEZI</name>
<comment type="caution">
    <text evidence="2">The sequence shown here is derived from an EMBL/GenBank/DDBJ whole genome shotgun (WGS) entry which is preliminary data.</text>
</comment>
<reference evidence="2 3" key="1">
    <citation type="submission" date="2018-03" db="EMBL/GenBank/DDBJ databases">
        <title>Genomes of Pezizomycetes fungi and the evolution of truffles.</title>
        <authorList>
            <person name="Murat C."/>
            <person name="Payen T."/>
            <person name="Noel B."/>
            <person name="Kuo A."/>
            <person name="Martin F.M."/>
        </authorList>
    </citation>
    <scope>NUCLEOTIDE SEQUENCE [LARGE SCALE GENOMIC DNA]</scope>
    <source>
        <strain evidence="2">091103-1</strain>
    </source>
</reference>
<protein>
    <submittedName>
        <fullName evidence="2">Uncharacterized protein</fullName>
    </submittedName>
</protein>
<feature type="region of interest" description="Disordered" evidence="1">
    <location>
        <begin position="293"/>
        <end position="312"/>
    </location>
</feature>
<accession>A0A317SRY0</accession>
<dbReference type="Proteomes" id="UP000246991">
    <property type="component" value="Unassembled WGS sequence"/>
</dbReference>
<evidence type="ECO:0000313" key="2">
    <source>
        <dbReference type="EMBL" id="PWW77202.1"/>
    </source>
</evidence>
<dbReference type="OrthoDB" id="5476718at2759"/>
<keyword evidence="3" id="KW-1185">Reference proteome</keyword>
<organism evidence="2 3">
    <name type="scientific">Tuber magnatum</name>
    <name type="common">white Piedmont truffle</name>
    <dbReference type="NCBI Taxonomy" id="42249"/>
    <lineage>
        <taxon>Eukaryota</taxon>
        <taxon>Fungi</taxon>
        <taxon>Dikarya</taxon>
        <taxon>Ascomycota</taxon>
        <taxon>Pezizomycotina</taxon>
        <taxon>Pezizomycetes</taxon>
        <taxon>Pezizales</taxon>
        <taxon>Tuberaceae</taxon>
        <taxon>Tuber</taxon>
    </lineage>
</organism>
<dbReference type="EMBL" id="PYWC01000025">
    <property type="protein sequence ID" value="PWW77202.1"/>
    <property type="molecule type" value="Genomic_DNA"/>
</dbReference>
<sequence>MGIREVLTGKIKVIRMGIKVVTGAQIMAPQRVSPRSAPSGQRYASPYRRWPYITGSRFTELEYLEFRSLCRAIYEVIALVDMGCIIGVTGKGQKQICRAPRQPISDVYYIFIQSDIDVRTWLLAYPVADDLLDLLVYGERNPERMMPQCPASQWYSYRTEEEYTHNTVTLGEGRSGIHCRYPPSHRVAGRHTGNAASQGNQVTGKGAQVACEGSQEAEVIASRSDLEAPLSGPPTLLPPSPDNYRQHKCPTMSDDQAAVESDPKRARIEPSNELSQALPIEVTNIQNAANEGNQETGDLAAPAEPKTPNIPIPIHMYRPRKVKLLTQSPVPLVMS</sequence>
<evidence type="ECO:0000256" key="1">
    <source>
        <dbReference type="SAM" id="MobiDB-lite"/>
    </source>
</evidence>
<evidence type="ECO:0000313" key="3">
    <source>
        <dbReference type="Proteomes" id="UP000246991"/>
    </source>
</evidence>
<gene>
    <name evidence="2" type="ORF">C7212DRAFT_343008</name>
</gene>